<dbReference type="HOGENOM" id="CLU_019722_2_1_11"/>
<dbReference type="GO" id="GO:0016117">
    <property type="term" value="P:carotenoid biosynthetic process"/>
    <property type="evidence" value="ECO:0007669"/>
    <property type="project" value="UniProtKB-KW"/>
</dbReference>
<dbReference type="InterPro" id="IPR014105">
    <property type="entry name" value="Carotenoid/retinoid_OxRdtase"/>
</dbReference>
<dbReference type="InterPro" id="IPR036188">
    <property type="entry name" value="FAD/NAD-bd_sf"/>
</dbReference>
<dbReference type="InterPro" id="IPR002937">
    <property type="entry name" value="Amino_oxidase"/>
</dbReference>
<accession>E3J0A1</accession>
<evidence type="ECO:0000256" key="3">
    <source>
        <dbReference type="ARBA" id="ARBA00023002"/>
    </source>
</evidence>
<dbReference type="SUPFAM" id="SSF51905">
    <property type="entry name" value="FAD/NAD(P)-binding domain"/>
    <property type="match status" value="1"/>
</dbReference>
<dbReference type="PRINTS" id="PR00420">
    <property type="entry name" value="RNGMNOXGNASE"/>
</dbReference>
<dbReference type="Gene3D" id="3.50.50.60">
    <property type="entry name" value="FAD/NAD(P)-binding domain"/>
    <property type="match status" value="2"/>
</dbReference>
<dbReference type="PANTHER" id="PTHR43734:SF1">
    <property type="entry name" value="PHYTOENE DESATURASE"/>
    <property type="match status" value="1"/>
</dbReference>
<keyword evidence="2 4" id="KW-0125">Carotenoid biosynthesis</keyword>
<dbReference type="Pfam" id="PF01593">
    <property type="entry name" value="Amino_oxidase"/>
    <property type="match status" value="1"/>
</dbReference>
<evidence type="ECO:0000313" key="8">
    <source>
        <dbReference type="Proteomes" id="UP000002484"/>
    </source>
</evidence>
<reference evidence="7 8" key="1">
    <citation type="submission" date="2010-10" db="EMBL/GenBank/DDBJ databases">
        <title>Complete sequence of Frankia sp. EuI1c.</title>
        <authorList>
            <consortium name="US DOE Joint Genome Institute"/>
            <person name="Lucas S."/>
            <person name="Copeland A."/>
            <person name="Lapidus A."/>
            <person name="Cheng J.-F."/>
            <person name="Bruce D."/>
            <person name="Goodwin L."/>
            <person name="Pitluck S."/>
            <person name="Chertkov O."/>
            <person name="Detter J.C."/>
            <person name="Han C."/>
            <person name="Tapia R."/>
            <person name="Land M."/>
            <person name="Hauser L."/>
            <person name="Jeffries C."/>
            <person name="Kyrpides N."/>
            <person name="Ivanova N."/>
            <person name="Mikhailova N."/>
            <person name="Beauchemin N."/>
            <person name="Sen A."/>
            <person name="Sur S.A."/>
            <person name="Gtari M."/>
            <person name="Wall L."/>
            <person name="Tisa L."/>
            <person name="Woyke T."/>
        </authorList>
    </citation>
    <scope>NUCLEOTIDE SEQUENCE [LARGE SCALE GENOMIC DNA]</scope>
    <source>
        <strain evidence="8">DSM 45817 / CECT 9037 / EuI1c</strain>
    </source>
</reference>
<dbReference type="eggNOG" id="COG1233">
    <property type="taxonomic scope" value="Bacteria"/>
</dbReference>
<dbReference type="STRING" id="298654.FraEuI1c_2345"/>
<sequence length="522" mass="54996">MRTVTGPTDHVVVVGAGLGGLSAALRLAGAGRRVTVLERADVPGGRAGVWRSGGYQFDTGPTVLTMPDLLADAFATVGEDLADWVTLRRLDPLYRARFADGSALDVRADPEATAAGIAALCGPAEAAGYRRFVETVTAIYRAELRDFIDAQLDSPLGLLRPSLARLAALGAFRRLDRLVGSHLRDPRTRRLFSFQAMYAGLAPHQALGVYAVISYMDSVAGVFHAEGGLHAVPVAMAAAAAKHGATFRYGTAVTEVEVSGGRAVAVRTATGERIAADVVVLNPDLPTAYRELLPPTVTPRRLARLRYSPSCFLLLAGAGAHAHPDADRLDAAHHTIHFGAAWRRTFSEIIDRGELMSDPSFLVSVPSMTEPALAPAGGHAFHVLFPTPNAVAGAELDWSVIGPRYRDEVVATLERHGYEEFAATMAVESMTTPADWLARGLTAGAPFAAAHTFGQTGPFRPGNLAPGLENVVFTGSGTRPGVGVPMVLLSGRLAAERVVGPGRAGRRAPGPGGGVRNRLRKP</sequence>
<evidence type="ECO:0000313" key="7">
    <source>
        <dbReference type="EMBL" id="ADP80384.1"/>
    </source>
</evidence>
<evidence type="ECO:0000256" key="5">
    <source>
        <dbReference type="SAM" id="MobiDB-lite"/>
    </source>
</evidence>
<evidence type="ECO:0000256" key="2">
    <source>
        <dbReference type="ARBA" id="ARBA00022746"/>
    </source>
</evidence>
<gene>
    <name evidence="7" type="ordered locus">FraEuI1c_2345</name>
</gene>
<dbReference type="NCBIfam" id="TIGR02734">
    <property type="entry name" value="crtI_fam"/>
    <property type="match status" value="1"/>
</dbReference>
<dbReference type="Proteomes" id="UP000002484">
    <property type="component" value="Chromosome"/>
</dbReference>
<dbReference type="KEGG" id="fri:FraEuI1c_2345"/>
<protein>
    <submittedName>
        <fullName evidence="7">Phytoene desaturase</fullName>
    </submittedName>
</protein>
<dbReference type="RefSeq" id="WP_013423502.1">
    <property type="nucleotide sequence ID" value="NC_014666.1"/>
</dbReference>
<evidence type="ECO:0000256" key="1">
    <source>
        <dbReference type="ARBA" id="ARBA00004829"/>
    </source>
</evidence>
<keyword evidence="3 4" id="KW-0560">Oxidoreductase</keyword>
<dbReference type="GO" id="GO:0016491">
    <property type="term" value="F:oxidoreductase activity"/>
    <property type="evidence" value="ECO:0007669"/>
    <property type="project" value="UniProtKB-KW"/>
</dbReference>
<keyword evidence="8" id="KW-1185">Reference proteome</keyword>
<dbReference type="PANTHER" id="PTHR43734">
    <property type="entry name" value="PHYTOENE DESATURASE"/>
    <property type="match status" value="1"/>
</dbReference>
<dbReference type="OrthoDB" id="9774675at2"/>
<name>E3J0A1_PSEI1</name>
<dbReference type="AlphaFoldDB" id="E3J0A1"/>
<proteinExistence type="inferred from homology"/>
<evidence type="ECO:0000256" key="4">
    <source>
        <dbReference type="RuleBase" id="RU362075"/>
    </source>
</evidence>
<organism evidence="7 8">
    <name type="scientific">Pseudofrankia inefficax (strain DSM 45817 / CECT 9037 / DDB 130130 / EuI1c)</name>
    <name type="common">Frankia inefficax</name>
    <dbReference type="NCBI Taxonomy" id="298654"/>
    <lineage>
        <taxon>Bacteria</taxon>
        <taxon>Bacillati</taxon>
        <taxon>Actinomycetota</taxon>
        <taxon>Actinomycetes</taxon>
        <taxon>Frankiales</taxon>
        <taxon>Frankiaceae</taxon>
        <taxon>Pseudofrankia</taxon>
    </lineage>
</organism>
<comment type="similarity">
    <text evidence="4">Belongs to the carotenoid/retinoid oxidoreductase family.</text>
</comment>
<evidence type="ECO:0000259" key="6">
    <source>
        <dbReference type="Pfam" id="PF01593"/>
    </source>
</evidence>
<dbReference type="InParanoid" id="E3J0A1"/>
<comment type="pathway">
    <text evidence="1 4">Carotenoid biosynthesis.</text>
</comment>
<feature type="domain" description="Amine oxidase" evidence="6">
    <location>
        <begin position="18"/>
        <end position="498"/>
    </location>
</feature>
<dbReference type="EMBL" id="CP002299">
    <property type="protein sequence ID" value="ADP80384.1"/>
    <property type="molecule type" value="Genomic_DNA"/>
</dbReference>
<feature type="region of interest" description="Disordered" evidence="5">
    <location>
        <begin position="500"/>
        <end position="522"/>
    </location>
</feature>